<proteinExistence type="predicted"/>
<dbReference type="InterPro" id="IPR035205">
    <property type="entry name" value="DUF5320"/>
</dbReference>
<dbReference type="RefSeq" id="WP_078716087.1">
    <property type="nucleotide sequence ID" value="NZ_FUYC01000002.1"/>
</dbReference>
<dbReference type="Proteomes" id="UP000190027">
    <property type="component" value="Unassembled WGS sequence"/>
</dbReference>
<dbReference type="STRING" id="1121449.SAMN02745704_00502"/>
<sequence length="98" mass="10273">MPGFDGTGPQGQGPMTGGGFGRCGAGGYGNVGMGRGMGRGMGGGWRGRGFGGRYAQVGNAGWNAPLSPEDEQNILRQRLDMLEREAEVIRTRLNEQAD</sequence>
<dbReference type="AlphaFoldDB" id="A0A1T4W924"/>
<accession>A0A1T4W924</accession>
<dbReference type="Pfam" id="PF17253">
    <property type="entry name" value="DUF5320"/>
    <property type="match status" value="1"/>
</dbReference>
<keyword evidence="3" id="KW-1185">Reference proteome</keyword>
<evidence type="ECO:0000313" key="2">
    <source>
        <dbReference type="EMBL" id="SKA73629.1"/>
    </source>
</evidence>
<evidence type="ECO:0000256" key="1">
    <source>
        <dbReference type="SAM" id="MobiDB-lite"/>
    </source>
</evidence>
<protein>
    <recommendedName>
        <fullName evidence="4">Cytoplasmic protein</fullName>
    </recommendedName>
</protein>
<organism evidence="2 3">
    <name type="scientific">Paucidesulfovibrio gracilis DSM 16080</name>
    <dbReference type="NCBI Taxonomy" id="1121449"/>
    <lineage>
        <taxon>Bacteria</taxon>
        <taxon>Pseudomonadati</taxon>
        <taxon>Thermodesulfobacteriota</taxon>
        <taxon>Desulfovibrionia</taxon>
        <taxon>Desulfovibrionales</taxon>
        <taxon>Desulfovibrionaceae</taxon>
        <taxon>Paucidesulfovibrio</taxon>
    </lineage>
</organism>
<evidence type="ECO:0000313" key="3">
    <source>
        <dbReference type="Proteomes" id="UP000190027"/>
    </source>
</evidence>
<reference evidence="2 3" key="1">
    <citation type="submission" date="2017-02" db="EMBL/GenBank/DDBJ databases">
        <authorList>
            <person name="Peterson S.W."/>
        </authorList>
    </citation>
    <scope>NUCLEOTIDE SEQUENCE [LARGE SCALE GENOMIC DNA]</scope>
    <source>
        <strain evidence="2 3">DSM 16080</strain>
    </source>
</reference>
<feature type="region of interest" description="Disordered" evidence="1">
    <location>
        <begin position="1"/>
        <end position="24"/>
    </location>
</feature>
<dbReference type="EMBL" id="FUYC01000002">
    <property type="protein sequence ID" value="SKA73629.1"/>
    <property type="molecule type" value="Genomic_DNA"/>
</dbReference>
<name>A0A1T4W924_9BACT</name>
<gene>
    <name evidence="2" type="ORF">SAMN02745704_00502</name>
</gene>
<evidence type="ECO:0008006" key="4">
    <source>
        <dbReference type="Google" id="ProtNLM"/>
    </source>
</evidence>